<dbReference type="InterPro" id="IPR013762">
    <property type="entry name" value="Integrase-like_cat_sf"/>
</dbReference>
<feature type="domain" description="Tyr recombinase" evidence="6">
    <location>
        <begin position="191"/>
        <end position="376"/>
    </location>
</feature>
<protein>
    <submittedName>
        <fullName evidence="8">Integrase</fullName>
    </submittedName>
</protein>
<dbReference type="InterPro" id="IPR002104">
    <property type="entry name" value="Integrase_catalytic"/>
</dbReference>
<evidence type="ECO:0000259" key="6">
    <source>
        <dbReference type="PROSITE" id="PS51898"/>
    </source>
</evidence>
<keyword evidence="2" id="KW-0229">DNA integration</keyword>
<dbReference type="PANTHER" id="PTHR30629">
    <property type="entry name" value="PROPHAGE INTEGRASE"/>
    <property type="match status" value="1"/>
</dbReference>
<dbReference type="Pfam" id="PF00589">
    <property type="entry name" value="Phage_integrase"/>
    <property type="match status" value="1"/>
</dbReference>
<evidence type="ECO:0000256" key="1">
    <source>
        <dbReference type="ARBA" id="ARBA00008857"/>
    </source>
</evidence>
<evidence type="ECO:0000256" key="2">
    <source>
        <dbReference type="ARBA" id="ARBA00022908"/>
    </source>
</evidence>
<dbReference type="RefSeq" id="WP_186443122.1">
    <property type="nucleotide sequence ID" value="NZ_VLLC01000021.1"/>
</dbReference>
<dbReference type="EMBL" id="VLLC01000021">
    <property type="protein sequence ID" value="TWI68574.1"/>
    <property type="molecule type" value="Genomic_DNA"/>
</dbReference>
<dbReference type="InterPro" id="IPR044068">
    <property type="entry name" value="CB"/>
</dbReference>
<evidence type="ECO:0000313" key="8">
    <source>
        <dbReference type="EMBL" id="TWI68574.1"/>
    </source>
</evidence>
<comment type="caution">
    <text evidence="8">The sequence shown here is derived from an EMBL/GenBank/DDBJ whole genome shotgun (WGS) entry which is preliminary data.</text>
</comment>
<dbReference type="PANTHER" id="PTHR30629:SF2">
    <property type="entry name" value="PROPHAGE INTEGRASE INTS-RELATED"/>
    <property type="match status" value="1"/>
</dbReference>
<dbReference type="Gene3D" id="3.30.160.390">
    <property type="entry name" value="Integrase, DNA-binding domain"/>
    <property type="match status" value="1"/>
</dbReference>
<dbReference type="Pfam" id="PF22022">
    <property type="entry name" value="Phage_int_M"/>
    <property type="match status" value="1"/>
</dbReference>
<dbReference type="InterPro" id="IPR010998">
    <property type="entry name" value="Integrase_recombinase_N"/>
</dbReference>
<organism evidence="8 9">
    <name type="scientific">Desulfobotulus alkaliphilus</name>
    <dbReference type="NCBI Taxonomy" id="622671"/>
    <lineage>
        <taxon>Bacteria</taxon>
        <taxon>Pseudomonadati</taxon>
        <taxon>Thermodesulfobacteriota</taxon>
        <taxon>Desulfobacteria</taxon>
        <taxon>Desulfobacterales</taxon>
        <taxon>Desulfobacteraceae</taxon>
        <taxon>Desulfobotulus</taxon>
    </lineage>
</organism>
<evidence type="ECO:0000256" key="5">
    <source>
        <dbReference type="PROSITE-ProRule" id="PRU01248"/>
    </source>
</evidence>
<evidence type="ECO:0000256" key="4">
    <source>
        <dbReference type="ARBA" id="ARBA00023172"/>
    </source>
</evidence>
<gene>
    <name evidence="8" type="ORF">LZ24_02547</name>
</gene>
<proteinExistence type="inferred from homology"/>
<keyword evidence="3 5" id="KW-0238">DNA-binding</keyword>
<name>A0A562RJ39_9BACT</name>
<dbReference type="InterPro" id="IPR050808">
    <property type="entry name" value="Phage_Integrase"/>
</dbReference>
<dbReference type="InterPro" id="IPR025166">
    <property type="entry name" value="Integrase_DNA_bind_dom"/>
</dbReference>
<dbReference type="InterPro" id="IPR053876">
    <property type="entry name" value="Phage_int_M"/>
</dbReference>
<dbReference type="SUPFAM" id="SSF56349">
    <property type="entry name" value="DNA breaking-rejoining enzymes"/>
    <property type="match status" value="1"/>
</dbReference>
<dbReference type="InterPro" id="IPR011010">
    <property type="entry name" value="DNA_brk_join_enz"/>
</dbReference>
<evidence type="ECO:0000313" key="9">
    <source>
        <dbReference type="Proteomes" id="UP000318307"/>
    </source>
</evidence>
<evidence type="ECO:0000256" key="3">
    <source>
        <dbReference type="ARBA" id="ARBA00023125"/>
    </source>
</evidence>
<dbReference type="GO" id="GO:0006310">
    <property type="term" value="P:DNA recombination"/>
    <property type="evidence" value="ECO:0007669"/>
    <property type="project" value="UniProtKB-KW"/>
</dbReference>
<accession>A0A562RJ39</accession>
<comment type="similarity">
    <text evidence="1">Belongs to the 'phage' integrase family.</text>
</comment>
<dbReference type="Proteomes" id="UP000318307">
    <property type="component" value="Unassembled WGS sequence"/>
</dbReference>
<dbReference type="Pfam" id="PF13356">
    <property type="entry name" value="Arm-DNA-bind_3"/>
    <property type="match status" value="1"/>
</dbReference>
<reference evidence="8 9" key="1">
    <citation type="submission" date="2019-07" db="EMBL/GenBank/DDBJ databases">
        <title>Genome sequencing of 100 strains of the haloalkaliphilic chemolithoautotrophic sulfur-oxidizing bacterium Thioalkalivibrio.</title>
        <authorList>
            <person name="Muyzer G."/>
        </authorList>
    </citation>
    <scope>NUCLEOTIDE SEQUENCE [LARGE SCALE GENOMIC DNA]</scope>
    <source>
        <strain evidence="8 9">ASO4-4</strain>
    </source>
</reference>
<dbReference type="PROSITE" id="PS51898">
    <property type="entry name" value="TYR_RECOMBINASE"/>
    <property type="match status" value="1"/>
</dbReference>
<dbReference type="InterPro" id="IPR038488">
    <property type="entry name" value="Integrase_DNA-bd_sf"/>
</dbReference>
<dbReference type="PROSITE" id="PS51900">
    <property type="entry name" value="CB"/>
    <property type="match status" value="1"/>
</dbReference>
<dbReference type="AlphaFoldDB" id="A0A562RJ39"/>
<evidence type="ECO:0000259" key="7">
    <source>
        <dbReference type="PROSITE" id="PS51900"/>
    </source>
</evidence>
<feature type="domain" description="Core-binding (CB)" evidence="7">
    <location>
        <begin position="90"/>
        <end position="171"/>
    </location>
</feature>
<keyword evidence="9" id="KW-1185">Reference proteome</keyword>
<dbReference type="Gene3D" id="1.10.150.130">
    <property type="match status" value="1"/>
</dbReference>
<dbReference type="GO" id="GO:0015074">
    <property type="term" value="P:DNA integration"/>
    <property type="evidence" value="ECO:0007669"/>
    <property type="project" value="UniProtKB-KW"/>
</dbReference>
<dbReference type="GO" id="GO:0003677">
    <property type="term" value="F:DNA binding"/>
    <property type="evidence" value="ECO:0007669"/>
    <property type="project" value="UniProtKB-UniRule"/>
</dbReference>
<keyword evidence="4" id="KW-0233">DNA recombination</keyword>
<dbReference type="Gene3D" id="1.10.443.10">
    <property type="entry name" value="Intergrase catalytic core"/>
    <property type="match status" value="1"/>
</dbReference>
<sequence length="391" mass="43839">MKTRDKLIAAKVAYLKRGFHSDGGNLYLKVRESGGRSWIFRYERAGHQRDLGLGAFPDVSLKQAREKAAKLRRMIVDGLTPVLEKPVQEKNFQQVAVEYIEGQKSGWKNEKHYRQWLSTLEQYAFPSIGRLYPKEIALEHVLRILKPIWESKTETASRVRARLERVLDYAKAHGLRSGDNPAAWKGNLDSILPKASSVTEVEHFKAVSIEVMPDLYESLKKSSAVSALCLRWVILTACRSGEGRGSLWSEIDRHRGTWTIPVARAKTKKAHVVPLSGEMLVVLEKAREYDDGSGLIFPSPSGKTLSDVALAKALKTRLEEGATVHGMRSAFKDWALERCPLIPDHVSEACLAHASGDKVRDAYARTDLVEQKKDLLERWSDYLTCGGAAGY</sequence>
<dbReference type="CDD" id="cd00801">
    <property type="entry name" value="INT_P4_C"/>
    <property type="match status" value="1"/>
</dbReference>